<dbReference type="Gene3D" id="3.30.230.10">
    <property type="match status" value="1"/>
</dbReference>
<comment type="function">
    <text evidence="5">This protein is involved in the repair of mismatches in DNA. It is required for dam-dependent methyl-directed DNA mismatch repair. May act as a 'molecular matchmaker', a protein that promotes the formation of a stable complex between two or more DNA-binding proteins in an ATP-dependent manner without itself being part of a final effector complex.</text>
</comment>
<dbReference type="InterPro" id="IPR002099">
    <property type="entry name" value="MutL/Mlh/PMS"/>
</dbReference>
<dbReference type="Gene3D" id="3.30.565.10">
    <property type="entry name" value="Histidine kinase-like ATPase, C-terminal domain"/>
    <property type="match status" value="1"/>
</dbReference>
<name>A0A1G8MLH6_9GAMM</name>
<evidence type="ECO:0000256" key="5">
    <source>
        <dbReference type="HAMAP-Rule" id="MF_00149"/>
    </source>
</evidence>
<dbReference type="SMART" id="SM01340">
    <property type="entry name" value="DNA_mis_repair"/>
    <property type="match status" value="1"/>
</dbReference>
<evidence type="ECO:0000259" key="7">
    <source>
        <dbReference type="SMART" id="SM00853"/>
    </source>
</evidence>
<dbReference type="NCBIfam" id="NF000948">
    <property type="entry name" value="PRK00095.1-1"/>
    <property type="match status" value="1"/>
</dbReference>
<dbReference type="InterPro" id="IPR042121">
    <property type="entry name" value="MutL_C_regsub"/>
</dbReference>
<dbReference type="GO" id="GO:0140664">
    <property type="term" value="F:ATP-dependent DNA damage sensor activity"/>
    <property type="evidence" value="ECO:0007669"/>
    <property type="project" value="InterPro"/>
</dbReference>
<dbReference type="CDD" id="cd03482">
    <property type="entry name" value="MutL_Trans_MutL"/>
    <property type="match status" value="1"/>
</dbReference>
<feature type="domain" description="MutL C-terminal dimerisation" evidence="7">
    <location>
        <begin position="422"/>
        <end position="561"/>
    </location>
</feature>
<dbReference type="Pfam" id="PF01119">
    <property type="entry name" value="DNA_mis_repair"/>
    <property type="match status" value="1"/>
</dbReference>
<dbReference type="Pfam" id="PF13589">
    <property type="entry name" value="HATPase_c_3"/>
    <property type="match status" value="1"/>
</dbReference>
<gene>
    <name evidence="5" type="primary">mutL</name>
    <name evidence="9" type="ORF">SAMN04488540_102420</name>
</gene>
<dbReference type="InterPro" id="IPR013507">
    <property type="entry name" value="DNA_mismatch_S5_2-like"/>
</dbReference>
<dbReference type="FunFam" id="3.30.565.10:FF:000003">
    <property type="entry name" value="DNA mismatch repair endonuclease MutL"/>
    <property type="match status" value="1"/>
</dbReference>
<dbReference type="SUPFAM" id="SSF118116">
    <property type="entry name" value="DNA mismatch repair protein MutL"/>
    <property type="match status" value="1"/>
</dbReference>
<evidence type="ECO:0000256" key="3">
    <source>
        <dbReference type="ARBA" id="ARBA00022763"/>
    </source>
</evidence>
<dbReference type="InterPro" id="IPR038973">
    <property type="entry name" value="MutL/Mlh/Pms-like"/>
</dbReference>
<dbReference type="InterPro" id="IPR036890">
    <property type="entry name" value="HATPase_C_sf"/>
</dbReference>
<evidence type="ECO:0000256" key="6">
    <source>
        <dbReference type="SAM" id="MobiDB-lite"/>
    </source>
</evidence>
<dbReference type="OrthoDB" id="9763467at2"/>
<feature type="region of interest" description="Disordered" evidence="6">
    <location>
        <begin position="338"/>
        <end position="389"/>
    </location>
</feature>
<evidence type="ECO:0000259" key="8">
    <source>
        <dbReference type="SMART" id="SM01340"/>
    </source>
</evidence>
<dbReference type="InterPro" id="IPR014762">
    <property type="entry name" value="DNA_mismatch_repair_CS"/>
</dbReference>
<feature type="domain" description="DNA mismatch repair protein S5" evidence="8">
    <location>
        <begin position="212"/>
        <end position="329"/>
    </location>
</feature>
<evidence type="ECO:0000256" key="2">
    <source>
        <dbReference type="ARBA" id="ARBA00021975"/>
    </source>
</evidence>
<evidence type="ECO:0000256" key="4">
    <source>
        <dbReference type="ARBA" id="ARBA00023204"/>
    </source>
</evidence>
<dbReference type="CDD" id="cd16926">
    <property type="entry name" value="HATPase_MutL-MLH-PMS-like"/>
    <property type="match status" value="1"/>
</dbReference>
<dbReference type="Pfam" id="PF08676">
    <property type="entry name" value="MutL_C"/>
    <property type="match status" value="1"/>
</dbReference>
<comment type="similarity">
    <text evidence="1 5">Belongs to the DNA mismatch repair MutL/HexB family.</text>
</comment>
<dbReference type="InterPro" id="IPR020667">
    <property type="entry name" value="DNA_mismatch_repair_MutL"/>
</dbReference>
<dbReference type="SUPFAM" id="SSF54211">
    <property type="entry name" value="Ribosomal protein S5 domain 2-like"/>
    <property type="match status" value="1"/>
</dbReference>
<dbReference type="PANTHER" id="PTHR10073">
    <property type="entry name" value="DNA MISMATCH REPAIR PROTEIN MLH, PMS, MUTL"/>
    <property type="match status" value="1"/>
</dbReference>
<dbReference type="Proteomes" id="UP000199527">
    <property type="component" value="Unassembled WGS sequence"/>
</dbReference>
<dbReference type="AlphaFoldDB" id="A0A1G8MLH6"/>
<keyword evidence="3 5" id="KW-0227">DNA damage</keyword>
<dbReference type="PROSITE" id="PS00058">
    <property type="entry name" value="DNA_MISMATCH_REPAIR_1"/>
    <property type="match status" value="1"/>
</dbReference>
<dbReference type="RefSeq" id="WP_090362616.1">
    <property type="nucleotide sequence ID" value="NZ_FNEM01000002.1"/>
</dbReference>
<dbReference type="InterPro" id="IPR020568">
    <property type="entry name" value="Ribosomal_Su5_D2-typ_SF"/>
</dbReference>
<dbReference type="InterPro" id="IPR037198">
    <property type="entry name" value="MutL_C_sf"/>
</dbReference>
<proteinExistence type="inferred from homology"/>
<organism evidence="9 10">
    <name type="scientific">Ferrimonas sediminum</name>
    <dbReference type="NCBI Taxonomy" id="718193"/>
    <lineage>
        <taxon>Bacteria</taxon>
        <taxon>Pseudomonadati</taxon>
        <taxon>Pseudomonadota</taxon>
        <taxon>Gammaproteobacteria</taxon>
        <taxon>Alteromonadales</taxon>
        <taxon>Ferrimonadaceae</taxon>
        <taxon>Ferrimonas</taxon>
    </lineage>
</organism>
<accession>A0A1G8MLH6</accession>
<evidence type="ECO:0000256" key="1">
    <source>
        <dbReference type="ARBA" id="ARBA00006082"/>
    </source>
</evidence>
<keyword evidence="4 5" id="KW-0234">DNA repair</keyword>
<sequence>MTIQILPAQLANQIAAGEVVERPASVVKELVENCLDAGASRVDVEIERGGSKRILVRDNGLGIAREELALALSRHATSKVASLEDLESILSFGFRGEALASISSVSRLTLTSKTQEQPEAWQAYAEGQEMAVKVQPAAHPVGTTVLAEDLFFNTPARRRFLRADKTEFNHIDEQLRRIALAKPAIHFTLSHNGKLVRQYRAARTDKQHQQRLGAICSHRFAEAAVTLSTGNEQLQLHGCLAIGDGHQGFSEVQYFYVNGRVVRDRLVNHALRQALEMHGQSSDAGYVLHLDLPPQEVDVNVHPAKHEVRFHQARYVHDFILQGLSDAVSQLAGSEMPDIDVDPAPFQPTPLTASPRTAPAVPPTAPRSTPHQVQSRAPAAGYTPPPLSPQPRAEAVSNYGDLMQAVDTAPPTHATGEAGWQWLAPLDETQALIGRGDQLRLLPLNALLRCWGQWQLLERLPQGLVSQPLLLPVSVARLPDWEPVLRQQQGVLKRLGFELAEQKQRLIIRKVPSVLRQANLAQIVPELLQWLLSCPQGGAPEPEAMTAWLADHGDFSATAAADAWKQLQRSAPERVTQLIQTQAVTLDWRAALEQ</sequence>
<dbReference type="GO" id="GO:0006298">
    <property type="term" value="P:mismatch repair"/>
    <property type="evidence" value="ECO:0007669"/>
    <property type="project" value="UniProtKB-UniRule"/>
</dbReference>
<dbReference type="PANTHER" id="PTHR10073:SF12">
    <property type="entry name" value="DNA MISMATCH REPAIR PROTEIN MLH1"/>
    <property type="match status" value="1"/>
</dbReference>
<dbReference type="GO" id="GO:0005524">
    <property type="term" value="F:ATP binding"/>
    <property type="evidence" value="ECO:0007669"/>
    <property type="project" value="InterPro"/>
</dbReference>
<dbReference type="Gene3D" id="3.30.1370.100">
    <property type="entry name" value="MutL, C-terminal domain, regulatory subdomain"/>
    <property type="match status" value="1"/>
</dbReference>
<evidence type="ECO:0000313" key="9">
    <source>
        <dbReference type="EMBL" id="SDI68792.1"/>
    </source>
</evidence>
<reference evidence="10" key="1">
    <citation type="submission" date="2016-10" db="EMBL/GenBank/DDBJ databases">
        <authorList>
            <person name="Varghese N."/>
            <person name="Submissions S."/>
        </authorList>
    </citation>
    <scope>NUCLEOTIDE SEQUENCE [LARGE SCALE GENOMIC DNA]</scope>
    <source>
        <strain evidence="10">DSM 23317</strain>
    </source>
</reference>
<dbReference type="SMART" id="SM00853">
    <property type="entry name" value="MutL_C"/>
    <property type="match status" value="1"/>
</dbReference>
<dbReference type="EMBL" id="FNEM01000002">
    <property type="protein sequence ID" value="SDI68792.1"/>
    <property type="molecule type" value="Genomic_DNA"/>
</dbReference>
<dbReference type="GO" id="GO:0032300">
    <property type="term" value="C:mismatch repair complex"/>
    <property type="evidence" value="ECO:0007669"/>
    <property type="project" value="InterPro"/>
</dbReference>
<evidence type="ECO:0000313" key="10">
    <source>
        <dbReference type="Proteomes" id="UP000199527"/>
    </source>
</evidence>
<dbReference type="GO" id="GO:0016887">
    <property type="term" value="F:ATP hydrolysis activity"/>
    <property type="evidence" value="ECO:0007669"/>
    <property type="project" value="InterPro"/>
</dbReference>
<dbReference type="InterPro" id="IPR014721">
    <property type="entry name" value="Ribsml_uS5_D2-typ_fold_subgr"/>
</dbReference>
<dbReference type="SUPFAM" id="SSF55874">
    <property type="entry name" value="ATPase domain of HSP90 chaperone/DNA topoisomerase II/histidine kinase"/>
    <property type="match status" value="1"/>
</dbReference>
<dbReference type="InterPro" id="IPR014790">
    <property type="entry name" value="MutL_C"/>
</dbReference>
<keyword evidence="10" id="KW-1185">Reference proteome</keyword>
<dbReference type="NCBIfam" id="TIGR00585">
    <property type="entry name" value="mutl"/>
    <property type="match status" value="1"/>
</dbReference>
<dbReference type="GO" id="GO:0030983">
    <property type="term" value="F:mismatched DNA binding"/>
    <property type="evidence" value="ECO:0007669"/>
    <property type="project" value="InterPro"/>
</dbReference>
<dbReference type="HAMAP" id="MF_00149">
    <property type="entry name" value="DNA_mis_repair"/>
    <property type="match status" value="1"/>
</dbReference>
<protein>
    <recommendedName>
        <fullName evidence="2 5">DNA mismatch repair protein MutL</fullName>
    </recommendedName>
</protein>